<keyword evidence="1" id="KW-0812">Transmembrane</keyword>
<sequence>MHVEISRAGLMVGPAVGILALPLLEGEYKNLALFAALLGTISFAFMLMFIAPITTDFGLLNILIGATVKLSWENEDAEILIWARTGIACVVILIIRYLVDREVRMRIAREVEWLISSLYST</sequence>
<evidence type="ECO:0000313" key="3">
    <source>
        <dbReference type="Proteomes" id="UP001371456"/>
    </source>
</evidence>
<feature type="transmembrane region" description="Helical" evidence="1">
    <location>
        <begin position="31"/>
        <end position="53"/>
    </location>
</feature>
<dbReference type="Proteomes" id="UP001371456">
    <property type="component" value="Unassembled WGS sequence"/>
</dbReference>
<keyword evidence="1" id="KW-0472">Membrane</keyword>
<keyword evidence="3" id="KW-1185">Reference proteome</keyword>
<dbReference type="EMBL" id="JBANQN010000005">
    <property type="protein sequence ID" value="KAK6790373.1"/>
    <property type="molecule type" value="Genomic_DNA"/>
</dbReference>
<accession>A0AAN8TTA9</accession>
<evidence type="ECO:0000313" key="2">
    <source>
        <dbReference type="EMBL" id="KAK6790373.1"/>
    </source>
</evidence>
<evidence type="ECO:0000256" key="1">
    <source>
        <dbReference type="SAM" id="Phobius"/>
    </source>
</evidence>
<comment type="caution">
    <text evidence="2">The sequence shown here is derived from an EMBL/GenBank/DDBJ whole genome shotgun (WGS) entry which is preliminary data.</text>
</comment>
<dbReference type="AlphaFoldDB" id="A0AAN8TTA9"/>
<name>A0AAN8TTA9_SOLBU</name>
<organism evidence="2 3">
    <name type="scientific">Solanum bulbocastanum</name>
    <name type="common">Wild potato</name>
    <dbReference type="NCBI Taxonomy" id="147425"/>
    <lineage>
        <taxon>Eukaryota</taxon>
        <taxon>Viridiplantae</taxon>
        <taxon>Streptophyta</taxon>
        <taxon>Embryophyta</taxon>
        <taxon>Tracheophyta</taxon>
        <taxon>Spermatophyta</taxon>
        <taxon>Magnoliopsida</taxon>
        <taxon>eudicotyledons</taxon>
        <taxon>Gunneridae</taxon>
        <taxon>Pentapetalae</taxon>
        <taxon>asterids</taxon>
        <taxon>lamiids</taxon>
        <taxon>Solanales</taxon>
        <taxon>Solanaceae</taxon>
        <taxon>Solanoideae</taxon>
        <taxon>Solaneae</taxon>
        <taxon>Solanum</taxon>
    </lineage>
</organism>
<feature type="transmembrane region" description="Helical" evidence="1">
    <location>
        <begin position="6"/>
        <end position="24"/>
    </location>
</feature>
<keyword evidence="1" id="KW-1133">Transmembrane helix</keyword>
<feature type="transmembrane region" description="Helical" evidence="1">
    <location>
        <begin position="79"/>
        <end position="99"/>
    </location>
</feature>
<proteinExistence type="predicted"/>
<gene>
    <name evidence="2" type="ORF">RDI58_014173</name>
</gene>
<reference evidence="2 3" key="1">
    <citation type="submission" date="2024-02" db="EMBL/GenBank/DDBJ databases">
        <title>de novo genome assembly of Solanum bulbocastanum strain 11H21.</title>
        <authorList>
            <person name="Hosaka A.J."/>
        </authorList>
    </citation>
    <scope>NUCLEOTIDE SEQUENCE [LARGE SCALE GENOMIC DNA]</scope>
    <source>
        <tissue evidence="2">Young leaves</tissue>
    </source>
</reference>
<protein>
    <submittedName>
        <fullName evidence="2">Uncharacterized protein</fullName>
    </submittedName>
</protein>